<evidence type="ECO:0000313" key="12">
    <source>
        <dbReference type="EMBL" id="NNU62016.1"/>
    </source>
</evidence>
<comment type="similarity">
    <text evidence="5">Belongs to the class-IV pyridoxal-phosphate-dependent aminotransferase family.</text>
</comment>
<evidence type="ECO:0000256" key="5">
    <source>
        <dbReference type="ARBA" id="ARBA00009320"/>
    </source>
</evidence>
<dbReference type="InterPro" id="IPR036038">
    <property type="entry name" value="Aminotransferase-like"/>
</dbReference>
<comment type="pathway">
    <text evidence="3">Amino-acid biosynthesis; L-valine biosynthesis; L-valine from pyruvate: step 4/4.</text>
</comment>
<dbReference type="NCBIfam" id="NF005728">
    <property type="entry name" value="PRK07546.1-2"/>
    <property type="match status" value="1"/>
</dbReference>
<evidence type="ECO:0000256" key="3">
    <source>
        <dbReference type="ARBA" id="ARBA00004931"/>
    </source>
</evidence>
<dbReference type="Pfam" id="PF01063">
    <property type="entry name" value="Aminotran_4"/>
    <property type="match status" value="1"/>
</dbReference>
<dbReference type="Gene3D" id="3.30.470.10">
    <property type="match status" value="1"/>
</dbReference>
<evidence type="ECO:0000256" key="8">
    <source>
        <dbReference type="ARBA" id="ARBA00023304"/>
    </source>
</evidence>
<dbReference type="GO" id="GO:0009082">
    <property type="term" value="P:branched-chain amino acid biosynthetic process"/>
    <property type="evidence" value="ECO:0007669"/>
    <property type="project" value="UniProtKB-KW"/>
</dbReference>
<keyword evidence="8" id="KW-0028">Amino-acid biosynthesis</keyword>
<dbReference type="RefSeq" id="WP_171318655.1">
    <property type="nucleotide sequence ID" value="NZ_JABFCY010000011.1"/>
</dbReference>
<dbReference type="PANTHER" id="PTHR42743">
    <property type="entry name" value="AMINO-ACID AMINOTRANSFERASE"/>
    <property type="match status" value="1"/>
</dbReference>
<comment type="catalytic activity">
    <reaction evidence="9">
        <text>L-valine + 2-oxoglutarate = 3-methyl-2-oxobutanoate + L-glutamate</text>
        <dbReference type="Rhea" id="RHEA:24813"/>
        <dbReference type="ChEBI" id="CHEBI:11851"/>
        <dbReference type="ChEBI" id="CHEBI:16810"/>
        <dbReference type="ChEBI" id="CHEBI:29985"/>
        <dbReference type="ChEBI" id="CHEBI:57762"/>
        <dbReference type="EC" id="2.6.1.42"/>
    </reaction>
</comment>
<dbReference type="NCBIfam" id="NF005731">
    <property type="entry name" value="PRK07546.1-5"/>
    <property type="match status" value="1"/>
</dbReference>
<proteinExistence type="inferred from homology"/>
<reference evidence="12 13" key="1">
    <citation type="submission" date="2020-05" db="EMBL/GenBank/DDBJ databases">
        <title>Draft Genome Sequence of Ochrobactrum soli Isolated from Stable Fly Gut.</title>
        <authorList>
            <person name="Pileggi M.T."/>
            <person name="Vazhakkala L.J."/>
            <person name="Wong C.N."/>
        </authorList>
    </citation>
    <scope>NUCLEOTIDE SEQUENCE [LARGE SCALE GENOMIC DNA]</scope>
    <source>
        <strain evidence="12 13">MTP-C0764</strain>
    </source>
</reference>
<name>A0A849KX54_9HYPH</name>
<protein>
    <recommendedName>
        <fullName evidence="7">Probable branched-chain-amino-acid aminotransferase</fullName>
        <ecNumber evidence="6">2.6.1.42</ecNumber>
    </recommendedName>
</protein>
<dbReference type="SUPFAM" id="SSF56752">
    <property type="entry name" value="D-aminoacid aminotransferase-like PLP-dependent enzymes"/>
    <property type="match status" value="1"/>
</dbReference>
<evidence type="ECO:0000256" key="2">
    <source>
        <dbReference type="ARBA" id="ARBA00004824"/>
    </source>
</evidence>
<dbReference type="PANTHER" id="PTHR42743:SF11">
    <property type="entry name" value="AMINODEOXYCHORISMATE LYASE"/>
    <property type="match status" value="1"/>
</dbReference>
<dbReference type="Gene3D" id="3.20.10.10">
    <property type="entry name" value="D-amino Acid Aminotransferase, subunit A, domain 2"/>
    <property type="match status" value="1"/>
</dbReference>
<dbReference type="NCBIfam" id="NF005729">
    <property type="entry name" value="PRK07546.1-3"/>
    <property type="match status" value="1"/>
</dbReference>
<dbReference type="InterPro" id="IPR043131">
    <property type="entry name" value="BCAT-like_N"/>
</dbReference>
<dbReference type="InterPro" id="IPR043132">
    <property type="entry name" value="BCAT-like_C"/>
</dbReference>
<evidence type="ECO:0000256" key="10">
    <source>
        <dbReference type="ARBA" id="ARBA00048798"/>
    </source>
</evidence>
<evidence type="ECO:0000256" key="6">
    <source>
        <dbReference type="ARBA" id="ARBA00013053"/>
    </source>
</evidence>
<evidence type="ECO:0000256" key="4">
    <source>
        <dbReference type="ARBA" id="ARBA00005072"/>
    </source>
</evidence>
<dbReference type="EC" id="2.6.1.42" evidence="6"/>
<accession>A0A849KX54</accession>
<keyword evidence="8" id="KW-0100">Branched-chain amino acid biosynthesis</keyword>
<dbReference type="AlphaFoldDB" id="A0A849KX54"/>
<dbReference type="InterPro" id="IPR050571">
    <property type="entry name" value="Class-IV_PLP-Dep_Aminotrnsfr"/>
</dbReference>
<evidence type="ECO:0000256" key="11">
    <source>
        <dbReference type="ARBA" id="ARBA00049229"/>
    </source>
</evidence>
<comment type="pathway">
    <text evidence="4">Amino-acid biosynthesis; L-leucine biosynthesis; L-leucine from 3-methyl-2-oxobutanoate: step 4/4.</text>
</comment>
<evidence type="ECO:0000256" key="7">
    <source>
        <dbReference type="ARBA" id="ARBA00014472"/>
    </source>
</evidence>
<evidence type="ECO:0000256" key="1">
    <source>
        <dbReference type="ARBA" id="ARBA00003109"/>
    </source>
</evidence>
<dbReference type="EMBL" id="JABFCY010000011">
    <property type="protein sequence ID" value="NNU62016.1"/>
    <property type="molecule type" value="Genomic_DNA"/>
</dbReference>
<dbReference type="Proteomes" id="UP000574931">
    <property type="component" value="Unassembled WGS sequence"/>
</dbReference>
<comment type="catalytic activity">
    <reaction evidence="10">
        <text>L-isoleucine + 2-oxoglutarate = (S)-3-methyl-2-oxopentanoate + L-glutamate</text>
        <dbReference type="Rhea" id="RHEA:24801"/>
        <dbReference type="ChEBI" id="CHEBI:16810"/>
        <dbReference type="ChEBI" id="CHEBI:29985"/>
        <dbReference type="ChEBI" id="CHEBI:35146"/>
        <dbReference type="ChEBI" id="CHEBI:58045"/>
        <dbReference type="EC" id="2.6.1.42"/>
    </reaction>
</comment>
<keyword evidence="13" id="KW-1185">Reference proteome</keyword>
<comment type="function">
    <text evidence="1">Acts on leucine, isoleucine and valine.</text>
</comment>
<dbReference type="GO" id="GO:0004084">
    <property type="term" value="F:branched-chain-amino-acid transaminase activity"/>
    <property type="evidence" value="ECO:0007669"/>
    <property type="project" value="UniProtKB-EC"/>
</dbReference>
<organism evidence="12 13">
    <name type="scientific">Ochrobactrum soli</name>
    <dbReference type="NCBI Taxonomy" id="2448455"/>
    <lineage>
        <taxon>Bacteria</taxon>
        <taxon>Pseudomonadati</taxon>
        <taxon>Pseudomonadota</taxon>
        <taxon>Alphaproteobacteria</taxon>
        <taxon>Hyphomicrobiales</taxon>
        <taxon>Brucellaceae</taxon>
        <taxon>Brucella/Ochrobactrum group</taxon>
        <taxon>Ochrobactrum</taxon>
    </lineage>
</organism>
<evidence type="ECO:0000256" key="9">
    <source>
        <dbReference type="ARBA" id="ARBA00048212"/>
    </source>
</evidence>
<comment type="catalytic activity">
    <reaction evidence="11">
        <text>L-leucine + 2-oxoglutarate = 4-methyl-2-oxopentanoate + L-glutamate</text>
        <dbReference type="Rhea" id="RHEA:18321"/>
        <dbReference type="ChEBI" id="CHEBI:16810"/>
        <dbReference type="ChEBI" id="CHEBI:17865"/>
        <dbReference type="ChEBI" id="CHEBI:29985"/>
        <dbReference type="ChEBI" id="CHEBI:57427"/>
        <dbReference type="EC" id="2.6.1.42"/>
    </reaction>
</comment>
<dbReference type="InterPro" id="IPR001544">
    <property type="entry name" value="Aminotrans_IV"/>
</dbReference>
<gene>
    <name evidence="12" type="ORF">HKX02_17420</name>
</gene>
<comment type="pathway">
    <text evidence="2">Amino-acid biosynthesis; L-isoleucine biosynthesis; L-isoleucine from 2-oxobutanoate: step 4/4.</text>
</comment>
<sequence>MPSESTVRDGAKTVSAEPEYQLIETMRWEPLSGVLRLQLHLARLEQSARELGFSCNMDAIRQQIENAGSGDHALKLRLTLAPDGVANVAAFNYAPLPQQTTWRIAIARTRLKHDDPLLRYKTTCRQAYIAAREEYSSAEVDEVILLNDRDEVCEGTITSIFLDIGGTTCVTPALSCGLLDGVLRRELLNNSVVSEGIVSVDDLKNARNILVGNSLRGMIRAKLIEG</sequence>
<comment type="caution">
    <text evidence="12">The sequence shown here is derived from an EMBL/GenBank/DDBJ whole genome shotgun (WGS) entry which is preliminary data.</text>
</comment>
<evidence type="ECO:0000313" key="13">
    <source>
        <dbReference type="Proteomes" id="UP000574931"/>
    </source>
</evidence>